<protein>
    <submittedName>
        <fullName evidence="1">Uncharacterized protein</fullName>
    </submittedName>
</protein>
<gene>
    <name evidence="1" type="ORF">SCL_2156</name>
</gene>
<dbReference type="Proteomes" id="UP000243180">
    <property type="component" value="Chromosome"/>
</dbReference>
<dbReference type="SUPFAM" id="SSF52172">
    <property type="entry name" value="CheY-like"/>
    <property type="match status" value="1"/>
</dbReference>
<dbReference type="RefSeq" id="WP_096361186.1">
    <property type="nucleotide sequence ID" value="NZ_AP014879.1"/>
</dbReference>
<keyword evidence="2" id="KW-1185">Reference proteome</keyword>
<name>A0A1B4XI10_9GAMM</name>
<dbReference type="Gene3D" id="3.40.50.2300">
    <property type="match status" value="1"/>
</dbReference>
<evidence type="ECO:0000313" key="1">
    <source>
        <dbReference type="EMBL" id="BAV34445.1"/>
    </source>
</evidence>
<accession>A0A1B4XI10</accession>
<proteinExistence type="predicted"/>
<sequence length="105" mass="11298">MKILLWSDDLMSRVRIESRWKAAGAQLLKRDSTETPDLIVVDLTARDAAGHIRILRAQFPATDILAFGPHVDAEGFRAAKAAGASECVARGSAVERVLGRLGKSG</sequence>
<evidence type="ECO:0000313" key="2">
    <source>
        <dbReference type="Proteomes" id="UP000243180"/>
    </source>
</evidence>
<reference evidence="1 2" key="1">
    <citation type="submission" date="2015-05" db="EMBL/GenBank/DDBJ databases">
        <title>Complete genome sequence of a sulfur-oxidizing gammaproteobacterium strain HA5.</title>
        <authorList>
            <person name="Miura A."/>
            <person name="Kojima H."/>
            <person name="Fukui M."/>
        </authorList>
    </citation>
    <scope>NUCLEOTIDE SEQUENCE [LARGE SCALE GENOMIC DNA]</scope>
    <source>
        <strain evidence="1 2">HA5</strain>
    </source>
</reference>
<organism evidence="1 2">
    <name type="scientific">Sulfuricaulis limicola</name>
    <dbReference type="NCBI Taxonomy" id="1620215"/>
    <lineage>
        <taxon>Bacteria</taxon>
        <taxon>Pseudomonadati</taxon>
        <taxon>Pseudomonadota</taxon>
        <taxon>Gammaproteobacteria</taxon>
        <taxon>Acidiferrobacterales</taxon>
        <taxon>Acidiferrobacteraceae</taxon>
        <taxon>Sulfuricaulis</taxon>
    </lineage>
</organism>
<dbReference type="InterPro" id="IPR011006">
    <property type="entry name" value="CheY-like_superfamily"/>
</dbReference>
<dbReference type="AlphaFoldDB" id="A0A1B4XI10"/>
<dbReference type="EMBL" id="AP014879">
    <property type="protein sequence ID" value="BAV34445.1"/>
    <property type="molecule type" value="Genomic_DNA"/>
</dbReference>
<dbReference type="InParanoid" id="A0A1B4XI10"/>
<dbReference type="KEGG" id="slim:SCL_2156"/>
<dbReference type="OrthoDB" id="9180900at2"/>